<evidence type="ECO:0000313" key="3">
    <source>
        <dbReference type="EMBL" id="MRI85725.1"/>
    </source>
</evidence>
<name>A0A6I2GQK8_9LACT</name>
<dbReference type="Proteomes" id="UP000430975">
    <property type="component" value="Unassembled WGS sequence"/>
</dbReference>
<proteinExistence type="inferred from homology"/>
<sequence length="124" mass="14596">MYYEFVITIQKGVISMDMKLIIQGINYYARKEKMYGLDEREAALRQELRDNYINLIRLSFQDQIEHVKVVDEDGNDLTPAIMKAIQKEKQIHGRHLEAQEDLPTKMEHFLASLEDINPDIELDN</sequence>
<dbReference type="PANTHER" id="PTHR37300:SF1">
    <property type="entry name" value="UPF0291 PROTEIN YNZC"/>
    <property type="match status" value="1"/>
</dbReference>
<evidence type="ECO:0000313" key="4">
    <source>
        <dbReference type="Proteomes" id="UP000430975"/>
    </source>
</evidence>
<organism evidence="3 4">
    <name type="scientific">Fundicoccus ignavus</name>
    <dbReference type="NCBI Taxonomy" id="2664442"/>
    <lineage>
        <taxon>Bacteria</taxon>
        <taxon>Bacillati</taxon>
        <taxon>Bacillota</taxon>
        <taxon>Bacilli</taxon>
        <taxon>Lactobacillales</taxon>
        <taxon>Aerococcaceae</taxon>
        <taxon>Fundicoccus</taxon>
    </lineage>
</organism>
<reference evidence="3 4" key="1">
    <citation type="submission" date="2019-11" db="EMBL/GenBank/DDBJ databases">
        <title>Characterisation of Fundicoccus ignavus gen. nov. sp. nov., a novel genus of the family Aerococcaceae isolated from bulk tank milk.</title>
        <authorList>
            <person name="Siebert A."/>
            <person name="Huptas C."/>
            <person name="Wenning M."/>
            <person name="Scherer S."/>
            <person name="Doll E.V."/>
        </authorList>
    </citation>
    <scope>NUCLEOTIDE SEQUENCE [LARGE SCALE GENOMIC DNA]</scope>
    <source>
        <strain evidence="3 4">WS4759</strain>
    </source>
</reference>
<evidence type="ECO:0000256" key="1">
    <source>
        <dbReference type="ARBA" id="ARBA00022490"/>
    </source>
</evidence>
<accession>A0A6I2GQK8</accession>
<dbReference type="PANTHER" id="PTHR37300">
    <property type="entry name" value="UPF0291 PROTEIN CBO2609/CLC_2481"/>
    <property type="match status" value="1"/>
</dbReference>
<evidence type="ECO:0000256" key="2">
    <source>
        <dbReference type="HAMAP-Rule" id="MF_01103"/>
    </source>
</evidence>
<protein>
    <recommendedName>
        <fullName evidence="2">UPF0291 protein GIY09_07580</fullName>
    </recommendedName>
</protein>
<comment type="similarity">
    <text evidence="2">Belongs to the UPF0291 family.</text>
</comment>
<dbReference type="Pfam" id="PF05979">
    <property type="entry name" value="DUF896"/>
    <property type="match status" value="1"/>
</dbReference>
<dbReference type="EMBL" id="WJQS01000006">
    <property type="protein sequence ID" value="MRI85725.1"/>
    <property type="molecule type" value="Genomic_DNA"/>
</dbReference>
<keyword evidence="1 2" id="KW-0963">Cytoplasm</keyword>
<dbReference type="AlphaFoldDB" id="A0A6I2GQK8"/>
<comment type="caution">
    <text evidence="3">The sequence shown here is derived from an EMBL/GenBank/DDBJ whole genome shotgun (WGS) entry which is preliminary data.</text>
</comment>
<keyword evidence="4" id="KW-1185">Reference proteome</keyword>
<dbReference type="GO" id="GO:0005737">
    <property type="term" value="C:cytoplasm"/>
    <property type="evidence" value="ECO:0007669"/>
    <property type="project" value="UniProtKB-SubCell"/>
</dbReference>
<dbReference type="SUPFAM" id="SSF158221">
    <property type="entry name" value="YnzC-like"/>
    <property type="match status" value="1"/>
</dbReference>
<dbReference type="HAMAP" id="MF_01103">
    <property type="entry name" value="UPF0291"/>
    <property type="match status" value="1"/>
</dbReference>
<dbReference type="InterPro" id="IPR009242">
    <property type="entry name" value="DUF896"/>
</dbReference>
<dbReference type="Gene3D" id="1.10.287.540">
    <property type="entry name" value="Helix hairpin bin"/>
    <property type="match status" value="1"/>
</dbReference>
<gene>
    <name evidence="3" type="ORF">GIY09_07580</name>
</gene>
<comment type="subcellular location">
    <subcellularLocation>
        <location evidence="2">Cytoplasm</location>
    </subcellularLocation>
</comment>